<dbReference type="PANTHER" id="PTHR28019:SF2">
    <property type="entry name" value="CELL MEMBRANE PROTEIN YLR413W-RELATED"/>
    <property type="match status" value="1"/>
</dbReference>
<dbReference type="VEuPathDB" id="FungiDB:F4678DRAFT_334333"/>
<keyword evidence="2" id="KW-0812">Transmembrane</keyword>
<keyword evidence="4" id="KW-1185">Reference proteome</keyword>
<keyword evidence="2" id="KW-0472">Membrane</keyword>
<gene>
    <name evidence="3" type="ORF">NPX13_g4910</name>
</gene>
<dbReference type="GO" id="GO:0005886">
    <property type="term" value="C:plasma membrane"/>
    <property type="evidence" value="ECO:0007669"/>
    <property type="project" value="InterPro"/>
</dbReference>
<proteinExistence type="predicted"/>
<dbReference type="GO" id="GO:0031505">
    <property type="term" value="P:fungal-type cell wall organization"/>
    <property type="evidence" value="ECO:0007669"/>
    <property type="project" value="TreeGrafter"/>
</dbReference>
<feature type="transmembrane region" description="Helical" evidence="2">
    <location>
        <begin position="208"/>
        <end position="230"/>
    </location>
</feature>
<evidence type="ECO:0000256" key="2">
    <source>
        <dbReference type="SAM" id="Phobius"/>
    </source>
</evidence>
<dbReference type="Pfam" id="PF06687">
    <property type="entry name" value="SUR7"/>
    <property type="match status" value="1"/>
</dbReference>
<organism evidence="3 4">
    <name type="scientific">Xylaria arbuscula</name>
    <dbReference type="NCBI Taxonomy" id="114810"/>
    <lineage>
        <taxon>Eukaryota</taxon>
        <taxon>Fungi</taxon>
        <taxon>Dikarya</taxon>
        <taxon>Ascomycota</taxon>
        <taxon>Pezizomycotina</taxon>
        <taxon>Sordariomycetes</taxon>
        <taxon>Xylariomycetidae</taxon>
        <taxon>Xylariales</taxon>
        <taxon>Xylariaceae</taxon>
        <taxon>Xylaria</taxon>
    </lineage>
</organism>
<feature type="transmembrane region" description="Helical" evidence="2">
    <location>
        <begin position="41"/>
        <end position="60"/>
    </location>
</feature>
<dbReference type="InterPro" id="IPR052413">
    <property type="entry name" value="SUR7_domain"/>
</dbReference>
<comment type="caution">
    <text evidence="3">The sequence shown here is derived from an EMBL/GenBank/DDBJ whole genome shotgun (WGS) entry which is preliminary data.</text>
</comment>
<evidence type="ECO:0000256" key="1">
    <source>
        <dbReference type="SAM" id="MobiDB-lite"/>
    </source>
</evidence>
<protein>
    <recommendedName>
        <fullName evidence="5">Integral membrane protein</fullName>
    </recommendedName>
</protein>
<evidence type="ECO:0000313" key="3">
    <source>
        <dbReference type="EMBL" id="KAJ3572844.1"/>
    </source>
</evidence>
<evidence type="ECO:0000313" key="4">
    <source>
        <dbReference type="Proteomes" id="UP001148614"/>
    </source>
</evidence>
<reference evidence="3" key="1">
    <citation type="submission" date="2022-07" db="EMBL/GenBank/DDBJ databases">
        <title>Genome Sequence of Xylaria arbuscula.</title>
        <authorList>
            <person name="Buettner E."/>
        </authorList>
    </citation>
    <scope>NUCLEOTIDE SEQUENCE</scope>
    <source>
        <strain evidence="3">VT107</strain>
    </source>
</reference>
<dbReference type="EMBL" id="JANPWZ010000732">
    <property type="protein sequence ID" value="KAJ3572844.1"/>
    <property type="molecule type" value="Genomic_DNA"/>
</dbReference>
<dbReference type="Proteomes" id="UP001148614">
    <property type="component" value="Unassembled WGS sequence"/>
</dbReference>
<accession>A0A9W8NFJ2</accession>
<dbReference type="GO" id="GO:0051285">
    <property type="term" value="C:cell cortex of cell tip"/>
    <property type="evidence" value="ECO:0007669"/>
    <property type="project" value="TreeGrafter"/>
</dbReference>
<sequence length="303" mass="33207">MAIFRKRHRTPNDIENEKENGSLENADTKARLKRGTRTRRITLGVVIFFYLLAIIFLILAEIGSTSDKPVLRDTYIFKLDLGNILPQSAPSGLTLQNSVARTLGLHDFYQVGLWNFCEGYNDDHGITKCSKPHFAFWFNPVKIILSELLSGASIALPSEVNDILNILRIAFHIMFGFFFGGLILDGILMVITPIVIYSRWWSLPVGLLSGLSTLVIVVGAILGTVIAYVFRAALNSQPDLGVEASIGTQMLAFQWTAAGFNLLAFIIHAGLGCCCTSRRDLRTGRKGGRAMQDAASPASPASS</sequence>
<dbReference type="AlphaFoldDB" id="A0A9W8NFJ2"/>
<dbReference type="PANTHER" id="PTHR28019">
    <property type="entry name" value="CELL MEMBRANE PROTEIN YLR413W-RELATED"/>
    <property type="match status" value="1"/>
</dbReference>
<feature type="transmembrane region" description="Helical" evidence="2">
    <location>
        <begin position="250"/>
        <end position="276"/>
    </location>
</feature>
<feature type="region of interest" description="Disordered" evidence="1">
    <location>
        <begin position="1"/>
        <end position="22"/>
    </location>
</feature>
<evidence type="ECO:0008006" key="5">
    <source>
        <dbReference type="Google" id="ProtNLM"/>
    </source>
</evidence>
<keyword evidence="2" id="KW-1133">Transmembrane helix</keyword>
<feature type="transmembrane region" description="Helical" evidence="2">
    <location>
        <begin position="169"/>
        <end position="196"/>
    </location>
</feature>
<dbReference type="InterPro" id="IPR009571">
    <property type="entry name" value="SUR7/Rim9-like_fungi"/>
</dbReference>
<feature type="compositionally biased region" description="Basic and acidic residues" evidence="1">
    <location>
        <begin position="10"/>
        <end position="22"/>
    </location>
</feature>
<name>A0A9W8NFJ2_9PEZI</name>